<dbReference type="Pfam" id="PF03989">
    <property type="entry name" value="DNA_gyraseA_C"/>
    <property type="match status" value="3"/>
</dbReference>
<dbReference type="GO" id="GO:0019897">
    <property type="term" value="C:extrinsic component of plasma membrane"/>
    <property type="evidence" value="ECO:0007669"/>
    <property type="project" value="UniProtKB-UniRule"/>
</dbReference>
<evidence type="ECO:0000256" key="7">
    <source>
        <dbReference type="HAMAP-Rule" id="MF_00936"/>
    </source>
</evidence>
<dbReference type="GO" id="GO:0005524">
    <property type="term" value="F:ATP binding"/>
    <property type="evidence" value="ECO:0007669"/>
    <property type="project" value="InterPro"/>
</dbReference>
<evidence type="ECO:0000256" key="1">
    <source>
        <dbReference type="ARBA" id="ARBA00000185"/>
    </source>
</evidence>
<comment type="function">
    <text evidence="7">Topoisomerase IV is essential for chromosome segregation. It relaxes supercoiled DNA. Performs the decatenation events required during the replication of a circular DNA molecule.</text>
</comment>
<evidence type="ECO:0000313" key="10">
    <source>
        <dbReference type="EMBL" id="MBB3942645.1"/>
    </source>
</evidence>
<dbReference type="EC" id="5.6.2.2" evidence="7"/>
<gene>
    <name evidence="7" type="primary">parC</name>
    <name evidence="10" type="ORF">GGR91_000867</name>
</gene>
<sequence>MSDTVDAPAEDPFDAIVDAPFDAALSERYLIYAMSTITARSLPDLRDGLKPVHRRLLWAMRLLKLDPASGYKKCARVVGDVIGKYHPHGDQSVYDAMVRLAQTFSLRYPLVDGQGNFGNIDGDNAAAYRYTEARLTRTAIELMNGLDENATDFRPTYNGEDEEPEVMPGLFPNLLANGASGIAVGMATSIPSHNAAEIIDAAMLLIDEPQARHEQLMEIVKGPDFATGGVLVDSPAVISAAYASGRGAMRVRARFSNGWQDSEKCWEPTGVEKLPGGTWQLVVSEIPYQVQKGKLIEQIAQLIADKKLPILDDIRDESDERVRIVLVPKSRNVDPEDLKNALFRLTDLETRFSLNMNVLDADRTPKVMGLGEVLLRWLTHQIEVLVRKSQHRLEKIDSRLELLQGYIIAFLNLDRIIEIIRNEDEPKPVMMAEFLLNDRQAEAILNMRLRSLRRLEEMELRRELEGLEAEREELVKLIESPARQKTRLKKDLTALRKNYGEDTELGRRRTSLEEAGQAREISLEAFVEREPVTVIMSKRGWIKAMKGHVDLSARADFKFKEGDGPAFAFHTQTTDKILIATANGRFYTLGADKLPGARGFGEPVGTMIDIETGNDIVAAFPAVADGRLLLAASTGKGFIARMSDIIAETRKGRGVVTLKPGAKLSVVRLAPTEATDEATLKDQYVAVVGDNRKLVVFPLSEIPEMAKGQGVTLQRYKDGGLADAVCFKMSEGLSWAMGGDSGRMRTENDMSLWRVARGAAGRLPPQGFPRNNRFD</sequence>
<dbReference type="CDD" id="cd00187">
    <property type="entry name" value="TOP4c"/>
    <property type="match status" value="1"/>
</dbReference>
<keyword evidence="11" id="KW-1185">Reference proteome</keyword>
<dbReference type="GO" id="GO:0005694">
    <property type="term" value="C:chromosome"/>
    <property type="evidence" value="ECO:0007669"/>
    <property type="project" value="InterPro"/>
</dbReference>
<dbReference type="InterPro" id="IPR013758">
    <property type="entry name" value="Topo_IIA_A/C_ab"/>
</dbReference>
<dbReference type="SUPFAM" id="SSF101904">
    <property type="entry name" value="GyrA/ParC C-terminal domain-like"/>
    <property type="match status" value="1"/>
</dbReference>
<protein>
    <recommendedName>
        <fullName evidence="7">DNA topoisomerase 4 subunit A</fullName>
        <ecNumber evidence="7">5.6.2.2</ecNumber>
    </recommendedName>
    <alternativeName>
        <fullName evidence="7">Topoisomerase IV subunit A</fullName>
    </alternativeName>
</protein>
<dbReference type="InterPro" id="IPR013760">
    <property type="entry name" value="Topo_IIA-like_dom_sf"/>
</dbReference>
<dbReference type="InterPro" id="IPR002205">
    <property type="entry name" value="Topo_IIA_dom_A"/>
</dbReference>
<evidence type="ECO:0000259" key="9">
    <source>
        <dbReference type="PROSITE" id="PS52040"/>
    </source>
</evidence>
<dbReference type="GO" id="GO:0003918">
    <property type="term" value="F:DNA topoisomerase type II (double strand cut, ATP-hydrolyzing) activity"/>
    <property type="evidence" value="ECO:0007669"/>
    <property type="project" value="UniProtKB-UniRule"/>
</dbReference>
<dbReference type="Gene3D" id="3.30.1360.40">
    <property type="match status" value="1"/>
</dbReference>
<dbReference type="InterPro" id="IPR050220">
    <property type="entry name" value="Type_II_DNA_Topoisomerases"/>
</dbReference>
<evidence type="ECO:0000256" key="6">
    <source>
        <dbReference type="ARBA" id="ARBA00023235"/>
    </source>
</evidence>
<reference evidence="10 11" key="1">
    <citation type="submission" date="2020-08" db="EMBL/GenBank/DDBJ databases">
        <title>Genomic Encyclopedia of Type Strains, Phase IV (KMG-IV): sequencing the most valuable type-strain genomes for metagenomic binning, comparative biology and taxonomic classification.</title>
        <authorList>
            <person name="Goeker M."/>
        </authorList>
    </citation>
    <scope>NUCLEOTIDE SEQUENCE [LARGE SCALE GENOMIC DNA]</scope>
    <source>
        <strain evidence="10 11">DSM 29050</strain>
    </source>
</reference>
<feature type="domain" description="Topo IIA-type catalytic" evidence="9">
    <location>
        <begin position="42"/>
        <end position="521"/>
    </location>
</feature>
<feature type="site" description="Interaction with DNA" evidence="7">
    <location>
        <position position="88"/>
    </location>
</feature>
<keyword evidence="2 7" id="KW-1003">Cell membrane</keyword>
<dbReference type="GO" id="GO:0005737">
    <property type="term" value="C:cytoplasm"/>
    <property type="evidence" value="ECO:0007669"/>
    <property type="project" value="TreeGrafter"/>
</dbReference>
<comment type="caution">
    <text evidence="10">The sequence shown here is derived from an EMBL/GenBank/DDBJ whole genome shotgun (WGS) entry which is preliminary data.</text>
</comment>
<dbReference type="InterPro" id="IPR035516">
    <property type="entry name" value="Gyrase/topoIV_suA_C"/>
</dbReference>
<dbReference type="SMART" id="SM00434">
    <property type="entry name" value="TOP4c"/>
    <property type="match status" value="1"/>
</dbReference>
<dbReference type="PANTHER" id="PTHR43493:SF1">
    <property type="entry name" value="DNA TOPOISOMERASE 4 SUBUNIT A"/>
    <property type="match status" value="1"/>
</dbReference>
<organism evidence="10 11">
    <name type="scientific">Sphingorhabdus rigui</name>
    <dbReference type="NCBI Taxonomy" id="1282858"/>
    <lineage>
        <taxon>Bacteria</taxon>
        <taxon>Pseudomonadati</taxon>
        <taxon>Pseudomonadota</taxon>
        <taxon>Alphaproteobacteria</taxon>
        <taxon>Sphingomonadales</taxon>
        <taxon>Sphingomonadaceae</taxon>
        <taxon>Sphingorhabdus</taxon>
    </lineage>
</organism>
<keyword evidence="6 7" id="KW-0413">Isomerase</keyword>
<dbReference type="InterPro" id="IPR006691">
    <property type="entry name" value="GyrA/parC_rep"/>
</dbReference>
<dbReference type="GO" id="GO:0006265">
    <property type="term" value="P:DNA topological change"/>
    <property type="evidence" value="ECO:0007669"/>
    <property type="project" value="UniProtKB-UniRule"/>
</dbReference>
<dbReference type="PANTHER" id="PTHR43493">
    <property type="entry name" value="DNA GYRASE/TOPOISOMERASE SUBUNIT A"/>
    <property type="match status" value="1"/>
</dbReference>
<dbReference type="GO" id="GO:0009330">
    <property type="term" value="C:DNA topoisomerase type II (double strand cut, ATP-hydrolyzing) complex"/>
    <property type="evidence" value="ECO:0007669"/>
    <property type="project" value="TreeGrafter"/>
</dbReference>
<evidence type="ECO:0000313" key="11">
    <source>
        <dbReference type="Proteomes" id="UP000581447"/>
    </source>
</evidence>
<dbReference type="EMBL" id="JACIEA010000001">
    <property type="protein sequence ID" value="MBB3942645.1"/>
    <property type="molecule type" value="Genomic_DNA"/>
</dbReference>
<dbReference type="Gene3D" id="2.120.10.90">
    <property type="entry name" value="DNA gyrase/topoisomerase IV, subunit A, C-terminal"/>
    <property type="match status" value="1"/>
</dbReference>
<dbReference type="Gene3D" id="1.10.268.10">
    <property type="entry name" value="Topoisomerase, domain 3"/>
    <property type="match status" value="1"/>
</dbReference>
<evidence type="ECO:0000256" key="4">
    <source>
        <dbReference type="ARBA" id="ARBA00023125"/>
    </source>
</evidence>
<keyword evidence="5 7" id="KW-0472">Membrane</keyword>
<comment type="subunit">
    <text evidence="7">Heterotetramer composed of ParC and ParE.</text>
</comment>
<comment type="similarity">
    <text evidence="7">Belongs to the type II topoisomerase GyrA/ParC subunit family. ParC type 1 subfamily.</text>
</comment>
<feature type="active site" description="O-(5'-phospho-DNA)-tyrosine intermediate" evidence="7 8">
    <location>
        <position position="130"/>
    </location>
</feature>
<accession>A0A840B335</accession>
<comment type="subcellular location">
    <subcellularLocation>
        <location evidence="7">Cell membrane</location>
        <topology evidence="7">Peripheral membrane protein</topology>
    </subcellularLocation>
</comment>
<dbReference type="InterPro" id="IPR013757">
    <property type="entry name" value="Topo_IIA_A_a_sf"/>
</dbReference>
<dbReference type="InterPro" id="IPR005742">
    <property type="entry name" value="TopoIV_A_Gneg"/>
</dbReference>
<dbReference type="Proteomes" id="UP000581447">
    <property type="component" value="Unassembled WGS sequence"/>
</dbReference>
<dbReference type="HAMAP" id="MF_00936">
    <property type="entry name" value="ParC_type1"/>
    <property type="match status" value="1"/>
</dbReference>
<evidence type="ECO:0000256" key="2">
    <source>
        <dbReference type="ARBA" id="ARBA00022475"/>
    </source>
</evidence>
<proteinExistence type="inferred from homology"/>
<feature type="site" description="Interaction with DNA" evidence="7">
    <location>
        <position position="86"/>
    </location>
</feature>
<keyword evidence="4 7" id="KW-0238">DNA-binding</keyword>
<dbReference type="SUPFAM" id="SSF56719">
    <property type="entry name" value="Type II DNA topoisomerase"/>
    <property type="match status" value="1"/>
</dbReference>
<evidence type="ECO:0000256" key="5">
    <source>
        <dbReference type="ARBA" id="ARBA00023136"/>
    </source>
</evidence>
<dbReference type="Gene3D" id="3.90.199.10">
    <property type="entry name" value="Topoisomerase II, domain 5"/>
    <property type="match status" value="1"/>
</dbReference>
<dbReference type="NCBIfam" id="NF004044">
    <property type="entry name" value="PRK05561.1"/>
    <property type="match status" value="1"/>
</dbReference>
<dbReference type="GO" id="GO:0003677">
    <property type="term" value="F:DNA binding"/>
    <property type="evidence" value="ECO:0007669"/>
    <property type="project" value="UniProtKB-UniRule"/>
</dbReference>
<dbReference type="GO" id="GO:0007059">
    <property type="term" value="P:chromosome segregation"/>
    <property type="evidence" value="ECO:0007669"/>
    <property type="project" value="UniProtKB-UniRule"/>
</dbReference>
<keyword evidence="3 7" id="KW-0799">Topoisomerase</keyword>
<name>A0A840B335_9SPHN</name>
<dbReference type="Pfam" id="PF00521">
    <property type="entry name" value="DNA_topoisoIV"/>
    <property type="match status" value="1"/>
</dbReference>
<feature type="site" description="Interaction with DNA" evidence="7">
    <location>
        <position position="50"/>
    </location>
</feature>
<evidence type="ECO:0000256" key="3">
    <source>
        <dbReference type="ARBA" id="ARBA00023029"/>
    </source>
</evidence>
<dbReference type="PROSITE" id="PS52040">
    <property type="entry name" value="TOPO_IIA"/>
    <property type="match status" value="1"/>
</dbReference>
<dbReference type="AlphaFoldDB" id="A0A840B335"/>
<dbReference type="RefSeq" id="WP_183940419.1">
    <property type="nucleotide sequence ID" value="NZ_BAABBG010000001.1"/>
</dbReference>
<feature type="site" description="Transition state stabilizer" evidence="7">
    <location>
        <position position="129"/>
    </location>
</feature>
<comment type="catalytic activity">
    <reaction evidence="1 7 8">
        <text>ATP-dependent breakage, passage and rejoining of double-stranded DNA.</text>
        <dbReference type="EC" id="5.6.2.2"/>
    </reaction>
</comment>
<dbReference type="NCBIfam" id="TIGR01062">
    <property type="entry name" value="parC_Gneg"/>
    <property type="match status" value="1"/>
</dbReference>
<evidence type="ECO:0000256" key="8">
    <source>
        <dbReference type="PROSITE-ProRule" id="PRU01384"/>
    </source>
</evidence>